<dbReference type="PANTHER" id="PTHR10948">
    <property type="entry name" value="TRANSPOSASE"/>
    <property type="match status" value="1"/>
</dbReference>
<protein>
    <submittedName>
        <fullName evidence="3">Transposase</fullName>
    </submittedName>
</protein>
<dbReference type="STRING" id="994573.T472_0202995"/>
<comment type="caution">
    <text evidence="3">The sequence shown here is derived from an EMBL/GenBank/DDBJ whole genome shotgun (WGS) entry which is preliminary data.</text>
</comment>
<proteinExistence type="predicted"/>
<dbReference type="InterPro" id="IPR051917">
    <property type="entry name" value="Transposase-Integrase"/>
</dbReference>
<dbReference type="NCBIfam" id="NF033563">
    <property type="entry name" value="transpos_IS30"/>
    <property type="match status" value="1"/>
</dbReference>
<dbReference type="PROSITE" id="PS50994">
    <property type="entry name" value="INTEGRASE"/>
    <property type="match status" value="1"/>
</dbReference>
<accession>V7IB62</accession>
<dbReference type="AlphaFoldDB" id="V7IB62"/>
<reference evidence="3 4" key="1">
    <citation type="journal article" date="2014" name="Genome Announc.">
        <title>Genome Sequence of Youngiibacter fragilis, the Type Strain of the Genus Youngiibacter.</title>
        <authorList>
            <person name="Wawrik C.B."/>
            <person name="Callaghan A.V."/>
            <person name="Stamps B.W."/>
            <person name="Wawrik B."/>
        </authorList>
    </citation>
    <scope>NUCLEOTIDE SEQUENCE [LARGE SCALE GENOMIC DNA]</scope>
    <source>
        <strain evidence="3 4">232.1</strain>
    </source>
</reference>
<keyword evidence="1" id="KW-0233">DNA recombination</keyword>
<keyword evidence="4" id="KW-1185">Reference proteome</keyword>
<name>V7IB62_9CLOT</name>
<dbReference type="RefSeq" id="WP_023863303.1">
    <property type="nucleotide sequence ID" value="NZ_AXUN02000044.1"/>
</dbReference>
<dbReference type="PANTHER" id="PTHR10948:SF23">
    <property type="entry name" value="TRANSPOSASE INSI FOR INSERTION SEQUENCE ELEMENT IS30A-RELATED"/>
    <property type="match status" value="1"/>
</dbReference>
<dbReference type="EMBL" id="AXUN02000044">
    <property type="protein sequence ID" value="ETA82087.1"/>
    <property type="molecule type" value="Genomic_DNA"/>
</dbReference>
<dbReference type="Proteomes" id="UP000017747">
    <property type="component" value="Unassembled WGS sequence"/>
</dbReference>
<dbReference type="Pfam" id="PF13936">
    <property type="entry name" value="HTH_38"/>
    <property type="match status" value="1"/>
</dbReference>
<dbReference type="PATRIC" id="fig|994573.3.peg.561"/>
<organism evidence="3 4">
    <name type="scientific">Youngiibacter fragilis 232.1</name>
    <dbReference type="NCBI Taxonomy" id="994573"/>
    <lineage>
        <taxon>Bacteria</taxon>
        <taxon>Bacillati</taxon>
        <taxon>Bacillota</taxon>
        <taxon>Clostridia</taxon>
        <taxon>Eubacteriales</taxon>
        <taxon>Clostridiaceae</taxon>
        <taxon>Youngiibacter</taxon>
    </lineage>
</organism>
<dbReference type="InterPro" id="IPR025246">
    <property type="entry name" value="IS30-like_HTH"/>
</dbReference>
<evidence type="ECO:0000313" key="4">
    <source>
        <dbReference type="Proteomes" id="UP000017747"/>
    </source>
</evidence>
<dbReference type="OrthoDB" id="9776104at2"/>
<sequence>MNKHSHLTLDDRLEIQKHLKEGKSFKFIATELGKDPTTISKEVRTHIQFNKSGCYNKAFNDCLNRMGCLAQHLCGNKRCNRYCCFCNAHSCGSLCSEYQIEICSRHAKPPYVCNGCEKKSKCTLEKRTYSGLPAQKEYEHILTEARQGLQITEEDALRLDALISPLLLKGQSLHHICVNHADEIMQDERTLYRYVASGIFKARNLDMPRVMRMGKRKKKRDSFKVDKKCRVNRTYQDFLKFMSENPCLTIVEMDSVEGKKGGKVLLTIHFVVPQLMLAFIRDANTSRSVTEIFEGLYGALQPEDFCRLFQVLLGDNGSEFSNPTAIEKDQQGNQRTMVFYCDPQASYQKGAAENNHTLIRRIIPKGTPMDSFTQEDISLMMNHINSYSRQNLGDKTPYAVFAALYGEEVLKKMGADLINPDKVTLHPSLLKK</sequence>
<dbReference type="GO" id="GO:0004803">
    <property type="term" value="F:transposase activity"/>
    <property type="evidence" value="ECO:0007669"/>
    <property type="project" value="TreeGrafter"/>
</dbReference>
<dbReference type="GO" id="GO:0005829">
    <property type="term" value="C:cytosol"/>
    <property type="evidence" value="ECO:0007669"/>
    <property type="project" value="TreeGrafter"/>
</dbReference>
<evidence type="ECO:0000259" key="2">
    <source>
        <dbReference type="PROSITE" id="PS50994"/>
    </source>
</evidence>
<dbReference type="eggNOG" id="COG2826">
    <property type="taxonomic scope" value="Bacteria"/>
</dbReference>
<dbReference type="InterPro" id="IPR053392">
    <property type="entry name" value="Transposase_IS30-like"/>
</dbReference>
<evidence type="ECO:0000256" key="1">
    <source>
        <dbReference type="ARBA" id="ARBA00023172"/>
    </source>
</evidence>
<dbReference type="GO" id="GO:0015074">
    <property type="term" value="P:DNA integration"/>
    <property type="evidence" value="ECO:0007669"/>
    <property type="project" value="InterPro"/>
</dbReference>
<dbReference type="InterPro" id="IPR012337">
    <property type="entry name" value="RNaseH-like_sf"/>
</dbReference>
<feature type="domain" description="Integrase catalytic" evidence="2">
    <location>
        <begin position="242"/>
        <end position="405"/>
    </location>
</feature>
<dbReference type="SUPFAM" id="SSF53098">
    <property type="entry name" value="Ribonuclease H-like"/>
    <property type="match status" value="1"/>
</dbReference>
<gene>
    <name evidence="3" type="ORF">T472_0202995</name>
</gene>
<dbReference type="InterPro" id="IPR001584">
    <property type="entry name" value="Integrase_cat-core"/>
</dbReference>
<dbReference type="GO" id="GO:0032196">
    <property type="term" value="P:transposition"/>
    <property type="evidence" value="ECO:0007669"/>
    <property type="project" value="TreeGrafter"/>
</dbReference>
<evidence type="ECO:0000313" key="3">
    <source>
        <dbReference type="EMBL" id="ETA82087.1"/>
    </source>
</evidence>
<dbReference type="GO" id="GO:0006310">
    <property type="term" value="P:DNA recombination"/>
    <property type="evidence" value="ECO:0007669"/>
    <property type="project" value="UniProtKB-KW"/>
</dbReference>